<organism evidence="3 4">
    <name type="scientific">Araneus ventricosus</name>
    <name type="common">Orbweaver spider</name>
    <name type="synonym">Epeira ventricosa</name>
    <dbReference type="NCBI Taxonomy" id="182803"/>
    <lineage>
        <taxon>Eukaryota</taxon>
        <taxon>Metazoa</taxon>
        <taxon>Ecdysozoa</taxon>
        <taxon>Arthropoda</taxon>
        <taxon>Chelicerata</taxon>
        <taxon>Arachnida</taxon>
        <taxon>Araneae</taxon>
        <taxon>Araneomorphae</taxon>
        <taxon>Entelegynae</taxon>
        <taxon>Araneoidea</taxon>
        <taxon>Araneidae</taxon>
        <taxon>Araneus</taxon>
    </lineage>
</organism>
<accession>A0A4Y2SQ70</accession>
<evidence type="ECO:0000256" key="1">
    <source>
        <dbReference type="SAM" id="MobiDB-lite"/>
    </source>
</evidence>
<protein>
    <submittedName>
        <fullName evidence="3">Uncharacterized protein</fullName>
    </submittedName>
</protein>
<evidence type="ECO:0000313" key="4">
    <source>
        <dbReference type="Proteomes" id="UP000499080"/>
    </source>
</evidence>
<dbReference type="EMBL" id="BGPR01023329">
    <property type="protein sequence ID" value="GBN90439.1"/>
    <property type="molecule type" value="Genomic_DNA"/>
</dbReference>
<name>A0A4Y2SQ70_ARAVE</name>
<sequence length="87" mass="10130">MNTDEEAIAKRRRMTKERKARWLARQSQELLDRIRVVDAAAYKRPRPSPRVRSPTENHEPAQGFQRGERFTVKEESAASVGSRPWTP</sequence>
<gene>
    <name evidence="3" type="ORF">AVEN_203547_1</name>
    <name evidence="2" type="ORF">AVEN_203554_1</name>
</gene>
<feature type="region of interest" description="Disordered" evidence="1">
    <location>
        <begin position="41"/>
        <end position="87"/>
    </location>
</feature>
<comment type="caution">
    <text evidence="3">The sequence shown here is derived from an EMBL/GenBank/DDBJ whole genome shotgun (WGS) entry which is preliminary data.</text>
</comment>
<reference evidence="3 4" key="1">
    <citation type="journal article" date="2019" name="Sci. Rep.">
        <title>Orb-weaving spider Araneus ventricosus genome elucidates the spidroin gene catalogue.</title>
        <authorList>
            <person name="Kono N."/>
            <person name="Nakamura H."/>
            <person name="Ohtoshi R."/>
            <person name="Moran D.A.P."/>
            <person name="Shinohara A."/>
            <person name="Yoshida Y."/>
            <person name="Fujiwara M."/>
            <person name="Mori M."/>
            <person name="Tomita M."/>
            <person name="Arakawa K."/>
        </authorList>
    </citation>
    <scope>NUCLEOTIDE SEQUENCE [LARGE SCALE GENOMIC DNA]</scope>
</reference>
<proteinExistence type="predicted"/>
<dbReference type="Proteomes" id="UP000499080">
    <property type="component" value="Unassembled WGS sequence"/>
</dbReference>
<dbReference type="EMBL" id="BGPR01023345">
    <property type="protein sequence ID" value="GBN90458.1"/>
    <property type="molecule type" value="Genomic_DNA"/>
</dbReference>
<evidence type="ECO:0000313" key="3">
    <source>
        <dbReference type="EMBL" id="GBN90458.1"/>
    </source>
</evidence>
<evidence type="ECO:0000313" key="2">
    <source>
        <dbReference type="EMBL" id="GBN90439.1"/>
    </source>
</evidence>
<dbReference type="AlphaFoldDB" id="A0A4Y2SQ70"/>
<feature type="compositionally biased region" description="Basic and acidic residues" evidence="1">
    <location>
        <begin position="66"/>
        <end position="76"/>
    </location>
</feature>
<keyword evidence="4" id="KW-1185">Reference proteome</keyword>